<feature type="compositionally biased region" description="Low complexity" evidence="2">
    <location>
        <begin position="100"/>
        <end position="112"/>
    </location>
</feature>
<feature type="coiled-coil region" evidence="1">
    <location>
        <begin position="16"/>
        <end position="64"/>
    </location>
</feature>
<accession>A0A1Y2B1L4</accession>
<organism evidence="3 4">
    <name type="scientific">Rhizoclosmatium globosum</name>
    <dbReference type="NCBI Taxonomy" id="329046"/>
    <lineage>
        <taxon>Eukaryota</taxon>
        <taxon>Fungi</taxon>
        <taxon>Fungi incertae sedis</taxon>
        <taxon>Chytridiomycota</taxon>
        <taxon>Chytridiomycota incertae sedis</taxon>
        <taxon>Chytridiomycetes</taxon>
        <taxon>Chytridiales</taxon>
        <taxon>Chytriomycetaceae</taxon>
        <taxon>Rhizoclosmatium</taxon>
    </lineage>
</organism>
<keyword evidence="4" id="KW-1185">Reference proteome</keyword>
<evidence type="ECO:0000313" key="3">
    <source>
        <dbReference type="EMBL" id="ORY28729.1"/>
    </source>
</evidence>
<feature type="region of interest" description="Disordered" evidence="2">
    <location>
        <begin position="69"/>
        <end position="162"/>
    </location>
</feature>
<feature type="region of interest" description="Disordered" evidence="2">
    <location>
        <begin position="836"/>
        <end position="879"/>
    </location>
</feature>
<name>A0A1Y2B1L4_9FUNG</name>
<reference evidence="3 4" key="1">
    <citation type="submission" date="2016-07" db="EMBL/GenBank/DDBJ databases">
        <title>Pervasive Adenine N6-methylation of Active Genes in Fungi.</title>
        <authorList>
            <consortium name="DOE Joint Genome Institute"/>
            <person name="Mondo S.J."/>
            <person name="Dannebaum R.O."/>
            <person name="Kuo R.C."/>
            <person name="Labutti K."/>
            <person name="Haridas S."/>
            <person name="Kuo A."/>
            <person name="Salamov A."/>
            <person name="Ahrendt S.R."/>
            <person name="Lipzen A."/>
            <person name="Sullivan W."/>
            <person name="Andreopoulos W.B."/>
            <person name="Clum A."/>
            <person name="Lindquist E."/>
            <person name="Daum C."/>
            <person name="Ramamoorthy G.K."/>
            <person name="Gryganskyi A."/>
            <person name="Culley D."/>
            <person name="Magnuson J.K."/>
            <person name="James T.Y."/>
            <person name="O'Malley M.A."/>
            <person name="Stajich J.E."/>
            <person name="Spatafora J.W."/>
            <person name="Visel A."/>
            <person name="Grigoriev I.V."/>
        </authorList>
    </citation>
    <scope>NUCLEOTIDE SEQUENCE [LARGE SCALE GENOMIC DNA]</scope>
    <source>
        <strain evidence="3 4">JEL800</strain>
    </source>
</reference>
<keyword evidence="1" id="KW-0175">Coiled coil</keyword>
<evidence type="ECO:0000313" key="4">
    <source>
        <dbReference type="Proteomes" id="UP000193642"/>
    </source>
</evidence>
<proteinExistence type="predicted"/>
<feature type="region of interest" description="Disordered" evidence="2">
    <location>
        <begin position="591"/>
        <end position="620"/>
    </location>
</feature>
<sequence length="1061" mass="114927">MNQMESENLFGALDAIATKLRRVAEVEAERDSLAEENIRLRGDVEALSEELARKNELIVAQIQKLHRLESANSTPEKHSIGASSSSSQLKRKRLGADDLPTPSQTTSTVSTPKLGSLNAAPSLPDISPSNLLTPHPLSLPPSPTPPTFSTPVPPATTTTTNPSLLQCTLTNCNRSTPISSPHQLSVHKWQYHKDSYQLLANGHSFLVHRDTDGLLHCPTPQCTRSFQPLPALQSHIKTCCTVAAMAMQSPIDNNSLACGLASQACSPAPSLLSRVKRARFLVMETPSVPVRSLDLELSRVGTSCLGTPAPGTPAPGPPPPVFASMVVSTPAPAPTPIPVQDGEMELSISQCSNDTELPTPQCENKNVQQQEEIELNAVVVDTVVKVVTVSEEVAEPESSKKADRKELGLNGMSESVEINDIRDKDSIVEKPTPAAELNIERQEVLHDTAIEASLDVGTDGGYSMEPENTDLAMEFVVEETQDSIQDISKMPRKETIDSSVGVSRDEHDEQETMCDATQEEMVHDDDEVEATKTPSNEEEEEEEEGEEDREMEVEDELDGVEIMTKTDTLPPRSVQDSDVTIESDIAMEAEHVSVPTESEESLSLLDSNQSHASSDEVMDQCGQPADATILTQEDTNMDDEMISQPSSPSFPIITRSSSGLKEVLVDSQEGGEDGSLESFEKATSSEVDEDLSKTESSSRISRKSPRIPLPPAQPQASHHNVSKSVDKPSPFLDTQQDSPQVADEQESPVIVSKQTQVSISKLIQSPITSTSTHQASPLLGAKPLVGATPTALKTAASRHSMLSSSPLIPVKPLPLRSVTKKGPIMIDLTLSDDEDGLSRQRRRGDVVVEDESEEEEDDRGLGGGGGGGEGESELSQESQCFVRSPVKHLARIPLPSVSVVRDGSNGGMVGEKVNVLDESGFKNGGDLDGEAESLNGEDENVLMLDEDSGTVRQDDEEAITFICYRKIMSEIMPSFPTLPKETLDAIYDGVKTCLEQAMEINFREAYIPASPDQPESLGCPSDFLQEFTHWAYRELERNFKDSALVIPDGYGGCQCVFCEKQ</sequence>
<dbReference type="Proteomes" id="UP000193642">
    <property type="component" value="Unassembled WGS sequence"/>
</dbReference>
<evidence type="ECO:0000256" key="1">
    <source>
        <dbReference type="SAM" id="Coils"/>
    </source>
</evidence>
<feature type="compositionally biased region" description="Polar residues" evidence="2">
    <location>
        <begin position="714"/>
        <end position="723"/>
    </location>
</feature>
<dbReference type="EMBL" id="MCGO01000092">
    <property type="protein sequence ID" value="ORY28729.1"/>
    <property type="molecule type" value="Genomic_DNA"/>
</dbReference>
<evidence type="ECO:0000256" key="2">
    <source>
        <dbReference type="SAM" id="MobiDB-lite"/>
    </source>
</evidence>
<feature type="compositionally biased region" description="Acidic residues" evidence="2">
    <location>
        <begin position="536"/>
        <end position="559"/>
    </location>
</feature>
<feature type="region of interest" description="Disordered" evidence="2">
    <location>
        <begin position="485"/>
        <end position="578"/>
    </location>
</feature>
<feature type="region of interest" description="Disordered" evidence="2">
    <location>
        <begin position="661"/>
        <end position="752"/>
    </location>
</feature>
<feature type="compositionally biased region" description="Pro residues" evidence="2">
    <location>
        <begin position="137"/>
        <end position="154"/>
    </location>
</feature>
<feature type="compositionally biased region" description="Acidic residues" evidence="2">
    <location>
        <begin position="847"/>
        <end position="858"/>
    </location>
</feature>
<protein>
    <submittedName>
        <fullName evidence="3">Uncharacterized protein</fullName>
    </submittedName>
</protein>
<gene>
    <name evidence="3" type="ORF">BCR33DRAFT_724924</name>
</gene>
<feature type="compositionally biased region" description="Low complexity" evidence="2">
    <location>
        <begin position="127"/>
        <end position="136"/>
    </location>
</feature>
<dbReference type="AlphaFoldDB" id="A0A1Y2B1L4"/>
<dbReference type="OrthoDB" id="10355423at2759"/>
<comment type="caution">
    <text evidence="3">The sequence shown here is derived from an EMBL/GenBank/DDBJ whole genome shotgun (WGS) entry which is preliminary data.</text>
</comment>